<dbReference type="Proteomes" id="UP000245533">
    <property type="component" value="Unassembled WGS sequence"/>
</dbReference>
<dbReference type="OrthoDB" id="9807977at2"/>
<sequence length="360" mass="41087">MINKIDRYIFFRLFIITFFVMAVLICIYILVDFSENSDDFVDKGATLAQIWKDYYLNYIPEMMRLVSPLAVLVACLFITVQMTERLEITAIKSTGISLYRLSLPYLFFGLCVAATISYMDAFIIPESNADRIEFERSYLSGSNDRIDRGGIFRQDSDSTIVSFNFYDVNSNSGYSVVYLVFQEDEINRVVNANRINWVDSTSTWMIDRGSEQIFMESGFEERQLQREELELNIIPRDLERRSSDIYQLTYPQALDYIESIQRIGASGITMPQVQLYSRMSYPLSIVIVCMIGFAIATERRKSGKGFYIASGLTVSFIYLSMMKIFEPFGSAGTLSPEFAALFPHAVFLLLGAGLLIAAKK</sequence>
<dbReference type="GO" id="GO:0015920">
    <property type="term" value="P:lipopolysaccharide transport"/>
    <property type="evidence" value="ECO:0007669"/>
    <property type="project" value="TreeGrafter"/>
</dbReference>
<proteinExistence type="predicted"/>
<dbReference type="GO" id="GO:0043190">
    <property type="term" value="C:ATP-binding cassette (ABC) transporter complex"/>
    <property type="evidence" value="ECO:0007669"/>
    <property type="project" value="TreeGrafter"/>
</dbReference>
<reference evidence="7 8" key="1">
    <citation type="submission" date="2018-05" db="EMBL/GenBank/DDBJ databases">
        <title>Rhodohalobacter halophilus gen. nov., sp. nov., a moderately halophilic member of the family Balneolaceae.</title>
        <authorList>
            <person name="Liu Z.-W."/>
        </authorList>
    </citation>
    <scope>NUCLEOTIDE SEQUENCE [LARGE SCALE GENOMIC DNA]</scope>
    <source>
        <strain evidence="7 8">8A47</strain>
    </source>
</reference>
<evidence type="ECO:0000256" key="5">
    <source>
        <dbReference type="ARBA" id="ARBA00023136"/>
    </source>
</evidence>
<comment type="caution">
    <text evidence="7">The sequence shown here is derived from an EMBL/GenBank/DDBJ whole genome shotgun (WGS) entry which is preliminary data.</text>
</comment>
<feature type="transmembrane region" description="Helical" evidence="6">
    <location>
        <begin position="338"/>
        <end position="358"/>
    </location>
</feature>
<evidence type="ECO:0000256" key="3">
    <source>
        <dbReference type="ARBA" id="ARBA00022692"/>
    </source>
</evidence>
<keyword evidence="3 6" id="KW-0812">Transmembrane</keyword>
<keyword evidence="2" id="KW-1003">Cell membrane</keyword>
<feature type="transmembrane region" description="Helical" evidence="6">
    <location>
        <begin position="279"/>
        <end position="297"/>
    </location>
</feature>
<dbReference type="RefSeq" id="WP_109646355.1">
    <property type="nucleotide sequence ID" value="NZ_QGGB01000005.1"/>
</dbReference>
<feature type="transmembrane region" description="Helical" evidence="6">
    <location>
        <begin position="9"/>
        <end position="31"/>
    </location>
</feature>
<evidence type="ECO:0000313" key="7">
    <source>
        <dbReference type="EMBL" id="PWN07006.1"/>
    </source>
</evidence>
<dbReference type="PANTHER" id="PTHR33529:SF8">
    <property type="entry name" value="PERMEASE, YJGP_YJGQ FAMILY"/>
    <property type="match status" value="1"/>
</dbReference>
<organism evidence="7 8">
    <name type="scientific">Rhodohalobacter mucosus</name>
    <dbReference type="NCBI Taxonomy" id="2079485"/>
    <lineage>
        <taxon>Bacteria</taxon>
        <taxon>Pseudomonadati</taxon>
        <taxon>Balneolota</taxon>
        <taxon>Balneolia</taxon>
        <taxon>Balneolales</taxon>
        <taxon>Balneolaceae</taxon>
        <taxon>Rhodohalobacter</taxon>
    </lineage>
</organism>
<dbReference type="EMBL" id="QGGB01000005">
    <property type="protein sequence ID" value="PWN07006.1"/>
    <property type="molecule type" value="Genomic_DNA"/>
</dbReference>
<accession>A0A316U1U4</accession>
<evidence type="ECO:0000256" key="6">
    <source>
        <dbReference type="SAM" id="Phobius"/>
    </source>
</evidence>
<feature type="transmembrane region" description="Helical" evidence="6">
    <location>
        <begin position="101"/>
        <end position="119"/>
    </location>
</feature>
<evidence type="ECO:0000256" key="1">
    <source>
        <dbReference type="ARBA" id="ARBA00004651"/>
    </source>
</evidence>
<evidence type="ECO:0000256" key="4">
    <source>
        <dbReference type="ARBA" id="ARBA00022989"/>
    </source>
</evidence>
<dbReference type="AlphaFoldDB" id="A0A316U1U4"/>
<dbReference type="Pfam" id="PF03739">
    <property type="entry name" value="LptF_LptG"/>
    <property type="match status" value="1"/>
</dbReference>
<feature type="transmembrane region" description="Helical" evidence="6">
    <location>
        <begin position="306"/>
        <end position="326"/>
    </location>
</feature>
<evidence type="ECO:0000313" key="8">
    <source>
        <dbReference type="Proteomes" id="UP000245533"/>
    </source>
</evidence>
<evidence type="ECO:0000256" key="2">
    <source>
        <dbReference type="ARBA" id="ARBA00022475"/>
    </source>
</evidence>
<dbReference type="PANTHER" id="PTHR33529">
    <property type="entry name" value="SLR0882 PROTEIN-RELATED"/>
    <property type="match status" value="1"/>
</dbReference>
<keyword evidence="5 6" id="KW-0472">Membrane</keyword>
<comment type="subcellular location">
    <subcellularLocation>
        <location evidence="1">Cell membrane</location>
        <topology evidence="1">Multi-pass membrane protein</topology>
    </subcellularLocation>
</comment>
<name>A0A316U1U4_9BACT</name>
<gene>
    <name evidence="7" type="ORF">DDZ15_06970</name>
</gene>
<protein>
    <submittedName>
        <fullName evidence="7">YjgP/YjgQ family permease</fullName>
    </submittedName>
</protein>
<feature type="transmembrane region" description="Helical" evidence="6">
    <location>
        <begin position="62"/>
        <end position="80"/>
    </location>
</feature>
<keyword evidence="4 6" id="KW-1133">Transmembrane helix</keyword>
<keyword evidence="8" id="KW-1185">Reference proteome</keyword>
<dbReference type="InterPro" id="IPR005495">
    <property type="entry name" value="LptG/LptF_permease"/>
</dbReference>